<evidence type="ECO:0000313" key="1">
    <source>
        <dbReference type="EMBL" id="KKS21874.1"/>
    </source>
</evidence>
<name>A0A0G0XA63_UNCKA</name>
<comment type="caution">
    <text evidence="1">The sequence shown here is derived from an EMBL/GenBank/DDBJ whole genome shotgun (WGS) entry which is preliminary data.</text>
</comment>
<reference evidence="1 2" key="1">
    <citation type="journal article" date="2015" name="Nature">
        <title>rRNA introns, odd ribosomes, and small enigmatic genomes across a large radiation of phyla.</title>
        <authorList>
            <person name="Brown C.T."/>
            <person name="Hug L.A."/>
            <person name="Thomas B.C."/>
            <person name="Sharon I."/>
            <person name="Castelle C.J."/>
            <person name="Singh A."/>
            <person name="Wilkins M.J."/>
            <person name="Williams K.H."/>
            <person name="Banfield J.F."/>
        </authorList>
    </citation>
    <scope>NUCLEOTIDE SEQUENCE [LARGE SCALE GENOMIC DNA]</scope>
</reference>
<sequence length="129" mass="14937">MPAGELSYYVIDGSIKTGHRNREGRVVDLREAWLEVKGSVDELNVKIKPQRRSWWEVSQLGEPELNAFNIKTSVKSVEEYYLIISRNVVRTFITSFSIRFLDEVITIRCDVYVNNEGKVAKVVIPYKIE</sequence>
<protein>
    <submittedName>
        <fullName evidence="1">Uncharacterized protein</fullName>
    </submittedName>
</protein>
<dbReference type="AlphaFoldDB" id="A0A0G0XA63"/>
<gene>
    <name evidence="1" type="ORF">UU80_C0018G0010</name>
</gene>
<dbReference type="Proteomes" id="UP000034920">
    <property type="component" value="Unassembled WGS sequence"/>
</dbReference>
<dbReference type="EMBL" id="LCCA01000018">
    <property type="protein sequence ID" value="KKS21874.1"/>
    <property type="molecule type" value="Genomic_DNA"/>
</dbReference>
<organism evidence="1 2">
    <name type="scientific">candidate division WWE3 bacterium GW2011_GWA1_41_8</name>
    <dbReference type="NCBI Taxonomy" id="1619103"/>
    <lineage>
        <taxon>Bacteria</taxon>
        <taxon>Katanobacteria</taxon>
    </lineage>
</organism>
<evidence type="ECO:0000313" key="2">
    <source>
        <dbReference type="Proteomes" id="UP000034920"/>
    </source>
</evidence>
<proteinExistence type="predicted"/>
<accession>A0A0G0XA63</accession>